<comment type="caution">
    <text evidence="3">The sequence shown here is derived from an EMBL/GenBank/DDBJ whole genome shotgun (WGS) entry which is preliminary data.</text>
</comment>
<evidence type="ECO:0000259" key="2">
    <source>
        <dbReference type="Pfam" id="PF00857"/>
    </source>
</evidence>
<protein>
    <submittedName>
        <fullName evidence="3">Cysteine hydrolase family protein</fullName>
        <ecNumber evidence="3">3.-.-.-</ecNumber>
    </submittedName>
</protein>
<dbReference type="GO" id="GO:0016787">
    <property type="term" value="F:hydrolase activity"/>
    <property type="evidence" value="ECO:0007669"/>
    <property type="project" value="UniProtKB-KW"/>
</dbReference>
<evidence type="ECO:0000313" key="4">
    <source>
        <dbReference type="Proteomes" id="UP001172778"/>
    </source>
</evidence>
<dbReference type="RefSeq" id="WP_284100153.1">
    <property type="nucleotide sequence ID" value="NZ_JARRAF010000006.1"/>
</dbReference>
<dbReference type="PANTHER" id="PTHR43540">
    <property type="entry name" value="PEROXYUREIDOACRYLATE/UREIDOACRYLATE AMIDOHYDROLASE-RELATED"/>
    <property type="match status" value="1"/>
</dbReference>
<accession>A0ABT7DVJ3</accession>
<dbReference type="InterPro" id="IPR000868">
    <property type="entry name" value="Isochorismatase-like_dom"/>
</dbReference>
<keyword evidence="4" id="KW-1185">Reference proteome</keyword>
<dbReference type="EMBL" id="JARRAF010000006">
    <property type="protein sequence ID" value="MDK2123849.1"/>
    <property type="molecule type" value="Genomic_DNA"/>
</dbReference>
<dbReference type="EC" id="3.-.-.-" evidence="3"/>
<gene>
    <name evidence="3" type="ORF">PZA18_07285</name>
</gene>
<dbReference type="Gene3D" id="3.40.50.850">
    <property type="entry name" value="Isochorismatase-like"/>
    <property type="match status" value="1"/>
</dbReference>
<feature type="domain" description="Isochorismatase-like" evidence="2">
    <location>
        <begin position="4"/>
        <end position="138"/>
    </location>
</feature>
<sequence>MDTLLVIDMQNVWLNGDTRRHDKAGIIARINFAANQIRQKGGKVVFVRHCDAEAVPGSEGWQIDADLVVAEGDTFIEKTACDSFADTLLKPVLTQQGTRNLYICGLATEFCVDTTLRAALSHGFDVIALADAHTTGDRPHLTAEQIIAHHNWVWTHMAVPQGRRIQVQAVEQVFA</sequence>
<name>A0ABT7DVJ3_9NEIS</name>
<keyword evidence="1 3" id="KW-0378">Hydrolase</keyword>
<dbReference type="Pfam" id="PF00857">
    <property type="entry name" value="Isochorismatase"/>
    <property type="match status" value="1"/>
</dbReference>
<proteinExistence type="predicted"/>
<reference evidence="3" key="1">
    <citation type="submission" date="2023-03" db="EMBL/GenBank/DDBJ databases">
        <title>Chitinimonas shenzhenensis gen. nov., sp. nov., a novel member of family Burkholderiaceae isolated from activated sludge collected in Shen Zhen, China.</title>
        <authorList>
            <person name="Wang X."/>
        </authorList>
    </citation>
    <scope>NUCLEOTIDE SEQUENCE</scope>
    <source>
        <strain evidence="3">DQS-5</strain>
    </source>
</reference>
<dbReference type="SUPFAM" id="SSF52499">
    <property type="entry name" value="Isochorismatase-like hydrolases"/>
    <property type="match status" value="1"/>
</dbReference>
<dbReference type="CDD" id="cd01014">
    <property type="entry name" value="nicotinamidase_related"/>
    <property type="match status" value="1"/>
</dbReference>
<organism evidence="3 4">
    <name type="scientific">Parachitinimonas caeni</name>
    <dbReference type="NCBI Taxonomy" id="3031301"/>
    <lineage>
        <taxon>Bacteria</taxon>
        <taxon>Pseudomonadati</taxon>
        <taxon>Pseudomonadota</taxon>
        <taxon>Betaproteobacteria</taxon>
        <taxon>Neisseriales</taxon>
        <taxon>Chitinibacteraceae</taxon>
        <taxon>Parachitinimonas</taxon>
    </lineage>
</organism>
<evidence type="ECO:0000256" key="1">
    <source>
        <dbReference type="ARBA" id="ARBA00022801"/>
    </source>
</evidence>
<dbReference type="InterPro" id="IPR036380">
    <property type="entry name" value="Isochorismatase-like_sf"/>
</dbReference>
<dbReference type="PANTHER" id="PTHR43540:SF14">
    <property type="entry name" value="ISOCHORISMATASE"/>
    <property type="match status" value="1"/>
</dbReference>
<dbReference type="InterPro" id="IPR050272">
    <property type="entry name" value="Isochorismatase-like_hydrls"/>
</dbReference>
<dbReference type="Proteomes" id="UP001172778">
    <property type="component" value="Unassembled WGS sequence"/>
</dbReference>
<evidence type="ECO:0000313" key="3">
    <source>
        <dbReference type="EMBL" id="MDK2123849.1"/>
    </source>
</evidence>